<comment type="similarity">
    <text evidence="2">Belongs to the MreD family.</text>
</comment>
<proteinExistence type="inferred from homology"/>
<organism evidence="9 10">
    <name type="scientific">Segatella maculosa OT 289</name>
    <dbReference type="NCBI Taxonomy" id="999422"/>
    <lineage>
        <taxon>Bacteria</taxon>
        <taxon>Pseudomonadati</taxon>
        <taxon>Bacteroidota</taxon>
        <taxon>Bacteroidia</taxon>
        <taxon>Bacteroidales</taxon>
        <taxon>Prevotellaceae</taxon>
        <taxon>Segatella</taxon>
    </lineage>
</organism>
<evidence type="ECO:0000256" key="6">
    <source>
        <dbReference type="ARBA" id="ARBA00022989"/>
    </source>
</evidence>
<dbReference type="GO" id="GO:0008360">
    <property type="term" value="P:regulation of cell shape"/>
    <property type="evidence" value="ECO:0007669"/>
    <property type="project" value="UniProtKB-KW"/>
</dbReference>
<feature type="transmembrane region" description="Helical" evidence="8">
    <location>
        <begin position="5"/>
        <end position="21"/>
    </location>
</feature>
<name>H1HLM1_9BACT</name>
<keyword evidence="7 8" id="KW-0472">Membrane</keyword>
<dbReference type="GO" id="GO:0005886">
    <property type="term" value="C:plasma membrane"/>
    <property type="evidence" value="ECO:0007669"/>
    <property type="project" value="UniProtKB-SubCell"/>
</dbReference>
<dbReference type="EMBL" id="AGEK01000019">
    <property type="protein sequence ID" value="EHO71949.1"/>
    <property type="molecule type" value="Genomic_DNA"/>
</dbReference>
<keyword evidence="4 8" id="KW-0812">Transmembrane</keyword>
<comment type="subcellular location">
    <subcellularLocation>
        <location evidence="1">Cell membrane</location>
        <topology evidence="1">Multi-pass membrane protein</topology>
    </subcellularLocation>
</comment>
<feature type="transmembrane region" description="Helical" evidence="8">
    <location>
        <begin position="113"/>
        <end position="134"/>
    </location>
</feature>
<dbReference type="STRING" id="999422.HMPREF9944_01065"/>
<comment type="caution">
    <text evidence="9">The sequence shown here is derived from an EMBL/GenBank/DDBJ whole genome shotgun (WGS) entry which is preliminary data.</text>
</comment>
<evidence type="ECO:0000313" key="9">
    <source>
        <dbReference type="EMBL" id="EHO71949.1"/>
    </source>
</evidence>
<protein>
    <submittedName>
        <fullName evidence="9">Rod shape-determining protein MreD</fullName>
    </submittedName>
</protein>
<evidence type="ECO:0000313" key="10">
    <source>
        <dbReference type="Proteomes" id="UP000003167"/>
    </source>
</evidence>
<evidence type="ECO:0000256" key="8">
    <source>
        <dbReference type="SAM" id="Phobius"/>
    </source>
</evidence>
<feature type="transmembrane region" description="Helical" evidence="8">
    <location>
        <begin position="27"/>
        <end position="44"/>
    </location>
</feature>
<dbReference type="PATRIC" id="fig|999422.3.peg.1093"/>
<evidence type="ECO:0000256" key="5">
    <source>
        <dbReference type="ARBA" id="ARBA00022960"/>
    </source>
</evidence>
<dbReference type="HOGENOM" id="CLU_125324_0_0_10"/>
<evidence type="ECO:0000256" key="1">
    <source>
        <dbReference type="ARBA" id="ARBA00004651"/>
    </source>
</evidence>
<dbReference type="NCBIfam" id="TIGR03426">
    <property type="entry name" value="shape_MreD"/>
    <property type="match status" value="1"/>
</dbReference>
<keyword evidence="6 8" id="KW-1133">Transmembrane helix</keyword>
<evidence type="ECO:0000256" key="4">
    <source>
        <dbReference type="ARBA" id="ARBA00022692"/>
    </source>
</evidence>
<feature type="transmembrane region" description="Helical" evidence="8">
    <location>
        <begin position="51"/>
        <end position="68"/>
    </location>
</feature>
<dbReference type="AlphaFoldDB" id="H1HLM1"/>
<sequence>MNTQLLRGVAIFVALLLVQVLVFNHIHLFNCATPLLYIYVVLLFPRNIPRWLALLSGFIIGFFIDIFSNTPGVSMASTTFMGLIQPYMLVLFLQRDSVDDLCPSIRSLGATRFICYTFLMVLIYCTLFFTLETFNFFNWLQWLECIAGSTTITVVLAITLENFRSK</sequence>
<keyword evidence="5" id="KW-0133">Cell shape</keyword>
<reference evidence="9 10" key="1">
    <citation type="submission" date="2011-12" db="EMBL/GenBank/DDBJ databases">
        <title>The Genome Sequence of Prevotella maculosa OT 289.</title>
        <authorList>
            <consortium name="The Broad Institute Genome Sequencing Platform"/>
            <person name="Earl A."/>
            <person name="Ward D."/>
            <person name="Feldgarden M."/>
            <person name="Gevers D."/>
            <person name="Izard J."/>
            <person name="Blanton J.M."/>
            <person name="Mathney J."/>
            <person name="Tanner A.C."/>
            <person name="Dewhirst F.E."/>
            <person name="Young S.K."/>
            <person name="Zeng Q."/>
            <person name="Gargeya S."/>
            <person name="Fitzgerald M."/>
            <person name="Haas B."/>
            <person name="Abouelleil A."/>
            <person name="Alvarado L."/>
            <person name="Arachchi H.M."/>
            <person name="Berlin A."/>
            <person name="Chapman S.B."/>
            <person name="Gearin G."/>
            <person name="Goldberg J."/>
            <person name="Griggs A."/>
            <person name="Gujja S."/>
            <person name="Hansen M."/>
            <person name="Heiman D."/>
            <person name="Howarth C."/>
            <person name="Larimer J."/>
            <person name="Lui A."/>
            <person name="MacDonald P.J.P."/>
            <person name="McCowen C."/>
            <person name="Montmayeur A."/>
            <person name="Murphy C."/>
            <person name="Neiman D."/>
            <person name="Pearson M."/>
            <person name="Priest M."/>
            <person name="Roberts A."/>
            <person name="Saif S."/>
            <person name="Shea T."/>
            <person name="Sisk P."/>
            <person name="Stolte C."/>
            <person name="Sykes S."/>
            <person name="Wortman J."/>
            <person name="Nusbaum C."/>
            <person name="Birren B."/>
        </authorList>
    </citation>
    <scope>NUCLEOTIDE SEQUENCE [LARGE SCALE GENOMIC DNA]</scope>
    <source>
        <strain evidence="9 10">OT 289</strain>
    </source>
</reference>
<dbReference type="InterPro" id="IPR007227">
    <property type="entry name" value="Cell_shape_determining_MreD"/>
</dbReference>
<keyword evidence="3" id="KW-1003">Cell membrane</keyword>
<accession>H1HLM1</accession>
<evidence type="ECO:0000256" key="7">
    <source>
        <dbReference type="ARBA" id="ARBA00023136"/>
    </source>
</evidence>
<evidence type="ECO:0000256" key="2">
    <source>
        <dbReference type="ARBA" id="ARBA00007776"/>
    </source>
</evidence>
<feature type="transmembrane region" description="Helical" evidence="8">
    <location>
        <begin position="140"/>
        <end position="160"/>
    </location>
</feature>
<dbReference type="OrthoDB" id="1132160at2"/>
<evidence type="ECO:0000256" key="3">
    <source>
        <dbReference type="ARBA" id="ARBA00022475"/>
    </source>
</evidence>
<dbReference type="RefSeq" id="WP_008564922.1">
    <property type="nucleotide sequence ID" value="NZ_JH594502.1"/>
</dbReference>
<keyword evidence="10" id="KW-1185">Reference proteome</keyword>
<gene>
    <name evidence="9" type="ORF">HMPREF9944_01065</name>
</gene>
<dbReference type="Proteomes" id="UP000003167">
    <property type="component" value="Unassembled WGS sequence"/>
</dbReference>